<name>A0A9K3HJ23_HELAN</name>
<dbReference type="EMBL" id="MNCJ02000327">
    <property type="protein sequence ID" value="KAF5779218.1"/>
    <property type="molecule type" value="Genomic_DNA"/>
</dbReference>
<protein>
    <submittedName>
        <fullName evidence="1">Dihydroorotate dehydrogenase (Quinone)</fullName>
        <ecNumber evidence="1">1.3.5.2</ecNumber>
    </submittedName>
</protein>
<keyword evidence="1" id="KW-0560">Oxidoreductase</keyword>
<dbReference type="AlphaFoldDB" id="A0A9K3HJ23"/>
<reference evidence="1" key="1">
    <citation type="journal article" date="2017" name="Nature">
        <title>The sunflower genome provides insights into oil metabolism, flowering and Asterid evolution.</title>
        <authorList>
            <person name="Badouin H."/>
            <person name="Gouzy J."/>
            <person name="Grassa C.J."/>
            <person name="Murat F."/>
            <person name="Staton S.E."/>
            <person name="Cottret L."/>
            <person name="Lelandais-Briere C."/>
            <person name="Owens G.L."/>
            <person name="Carrere S."/>
            <person name="Mayjonade B."/>
            <person name="Legrand L."/>
            <person name="Gill N."/>
            <person name="Kane N.C."/>
            <person name="Bowers J.E."/>
            <person name="Hubner S."/>
            <person name="Bellec A."/>
            <person name="Berard A."/>
            <person name="Berges H."/>
            <person name="Blanchet N."/>
            <person name="Boniface M.C."/>
            <person name="Brunel D."/>
            <person name="Catrice O."/>
            <person name="Chaidir N."/>
            <person name="Claudel C."/>
            <person name="Donnadieu C."/>
            <person name="Faraut T."/>
            <person name="Fievet G."/>
            <person name="Helmstetter N."/>
            <person name="King M."/>
            <person name="Knapp S.J."/>
            <person name="Lai Z."/>
            <person name="Le Paslier M.C."/>
            <person name="Lippi Y."/>
            <person name="Lorenzon L."/>
            <person name="Mandel J.R."/>
            <person name="Marage G."/>
            <person name="Marchand G."/>
            <person name="Marquand E."/>
            <person name="Bret-Mestries E."/>
            <person name="Morien E."/>
            <person name="Nambeesan S."/>
            <person name="Nguyen T."/>
            <person name="Pegot-Espagnet P."/>
            <person name="Pouilly N."/>
            <person name="Raftis F."/>
            <person name="Sallet E."/>
            <person name="Schiex T."/>
            <person name="Thomas J."/>
            <person name="Vandecasteele C."/>
            <person name="Vares D."/>
            <person name="Vear F."/>
            <person name="Vautrin S."/>
            <person name="Crespi M."/>
            <person name="Mangin B."/>
            <person name="Burke J.M."/>
            <person name="Salse J."/>
            <person name="Munos S."/>
            <person name="Vincourt P."/>
            <person name="Rieseberg L.H."/>
            <person name="Langlade N.B."/>
        </authorList>
    </citation>
    <scope>NUCLEOTIDE SEQUENCE</scope>
    <source>
        <tissue evidence="1">Leaves</tissue>
    </source>
</reference>
<gene>
    <name evidence="1" type="ORF">HanXRQr2_Chr12g0556771</name>
</gene>
<dbReference type="EC" id="1.3.5.2" evidence="1"/>
<comment type="caution">
    <text evidence="1">The sequence shown here is derived from an EMBL/GenBank/DDBJ whole genome shotgun (WGS) entry which is preliminary data.</text>
</comment>
<proteinExistence type="predicted"/>
<dbReference type="GO" id="GO:0106430">
    <property type="term" value="F:dihydroorotate dehydrogenase (quinone) activity"/>
    <property type="evidence" value="ECO:0007669"/>
    <property type="project" value="UniProtKB-EC"/>
</dbReference>
<dbReference type="Gramene" id="mRNA:HanXRQr2_Chr12g0556771">
    <property type="protein sequence ID" value="mRNA:HanXRQr2_Chr12g0556771"/>
    <property type="gene ID" value="HanXRQr2_Chr12g0556771"/>
</dbReference>
<keyword evidence="2" id="KW-1185">Reference proteome</keyword>
<accession>A0A9K3HJ23</accession>
<evidence type="ECO:0000313" key="2">
    <source>
        <dbReference type="Proteomes" id="UP000215914"/>
    </source>
</evidence>
<dbReference type="Proteomes" id="UP000215914">
    <property type="component" value="Unassembled WGS sequence"/>
</dbReference>
<reference evidence="1" key="2">
    <citation type="submission" date="2020-06" db="EMBL/GenBank/DDBJ databases">
        <title>Helianthus annuus Genome sequencing and assembly Release 2.</title>
        <authorList>
            <person name="Gouzy J."/>
            <person name="Langlade N."/>
            <person name="Munos S."/>
        </authorList>
    </citation>
    <scope>NUCLEOTIDE SEQUENCE</scope>
    <source>
        <tissue evidence="1">Leaves</tissue>
    </source>
</reference>
<evidence type="ECO:0000313" key="1">
    <source>
        <dbReference type="EMBL" id="KAF5779218.1"/>
    </source>
</evidence>
<sequence length="46" mass="4891">MGRLLTGATIGVVIAGGVYASMVDEASFGFWDDGHDVQQRMQVDSC</sequence>
<organism evidence="1 2">
    <name type="scientific">Helianthus annuus</name>
    <name type="common">Common sunflower</name>
    <dbReference type="NCBI Taxonomy" id="4232"/>
    <lineage>
        <taxon>Eukaryota</taxon>
        <taxon>Viridiplantae</taxon>
        <taxon>Streptophyta</taxon>
        <taxon>Embryophyta</taxon>
        <taxon>Tracheophyta</taxon>
        <taxon>Spermatophyta</taxon>
        <taxon>Magnoliopsida</taxon>
        <taxon>eudicotyledons</taxon>
        <taxon>Gunneridae</taxon>
        <taxon>Pentapetalae</taxon>
        <taxon>asterids</taxon>
        <taxon>campanulids</taxon>
        <taxon>Asterales</taxon>
        <taxon>Asteraceae</taxon>
        <taxon>Asteroideae</taxon>
        <taxon>Heliantheae alliance</taxon>
        <taxon>Heliantheae</taxon>
        <taxon>Helianthus</taxon>
    </lineage>
</organism>